<dbReference type="PANTHER" id="PTHR48081:SF33">
    <property type="entry name" value="KYNURENINE FORMAMIDASE"/>
    <property type="match status" value="1"/>
</dbReference>
<evidence type="ECO:0000313" key="4">
    <source>
        <dbReference type="Proteomes" id="UP001596270"/>
    </source>
</evidence>
<dbReference type="Gene3D" id="3.40.50.1820">
    <property type="entry name" value="alpha/beta hydrolase"/>
    <property type="match status" value="1"/>
</dbReference>
<comment type="caution">
    <text evidence="3">The sequence shown here is derived from an EMBL/GenBank/DDBJ whole genome shotgun (WGS) entry which is preliminary data.</text>
</comment>
<dbReference type="Pfam" id="PF20434">
    <property type="entry name" value="BD-FAE"/>
    <property type="match status" value="1"/>
</dbReference>
<feature type="domain" description="BD-FAE-like" evidence="2">
    <location>
        <begin position="60"/>
        <end position="161"/>
    </location>
</feature>
<organism evidence="3 4">
    <name type="scientific">Polaromonas aquatica</name>
    <dbReference type="NCBI Taxonomy" id="332657"/>
    <lineage>
        <taxon>Bacteria</taxon>
        <taxon>Pseudomonadati</taxon>
        <taxon>Pseudomonadota</taxon>
        <taxon>Betaproteobacteria</taxon>
        <taxon>Burkholderiales</taxon>
        <taxon>Comamonadaceae</taxon>
        <taxon>Polaromonas</taxon>
    </lineage>
</organism>
<protein>
    <submittedName>
        <fullName evidence="3">Alpha/beta hydrolase</fullName>
    </submittedName>
</protein>
<keyword evidence="4" id="KW-1185">Reference proteome</keyword>
<dbReference type="Proteomes" id="UP001596270">
    <property type="component" value="Unassembled WGS sequence"/>
</dbReference>
<name>A0ABW1TSH3_9BURK</name>
<dbReference type="InterPro" id="IPR049492">
    <property type="entry name" value="BD-FAE-like_dom"/>
</dbReference>
<keyword evidence="1 3" id="KW-0378">Hydrolase</keyword>
<gene>
    <name evidence="3" type="ORF">ACFQND_02940</name>
</gene>
<sequence>MSDRVFADYNQAELDAQYDNQRACPDFAGILERAAQLSQGAAGLAGERDVRWGDDARESLDIYRPAAPGPLAGLPVVVYVHGGGWLILDKSSSAFAAPAFTEAGCLFVALGFHTAQSVDFSTMVERVRHGIGWIAQNIHRHGGDPARIVLVGHSSGTHLVTQCLMHDWTTLAPRARPFAGAVLVSGLGDLEPVRLSYRNTRLKLTQPDVARYSLLASEVSASCPVDVLAAQDDTQEFQRQAADMASYLHARGLLRQHYVVPGKNHFDVILDLADPGSRLFQGVHSLASSQGQP</sequence>
<dbReference type="InterPro" id="IPR029058">
    <property type="entry name" value="AB_hydrolase_fold"/>
</dbReference>
<dbReference type="RefSeq" id="WP_371434525.1">
    <property type="nucleotide sequence ID" value="NZ_JBHSRS010000005.1"/>
</dbReference>
<dbReference type="EMBL" id="JBHSRS010000005">
    <property type="protein sequence ID" value="MFC6280185.1"/>
    <property type="molecule type" value="Genomic_DNA"/>
</dbReference>
<reference evidence="4" key="1">
    <citation type="journal article" date="2019" name="Int. J. Syst. Evol. Microbiol.">
        <title>The Global Catalogue of Microorganisms (GCM) 10K type strain sequencing project: providing services to taxonomists for standard genome sequencing and annotation.</title>
        <authorList>
            <consortium name="The Broad Institute Genomics Platform"/>
            <consortium name="The Broad Institute Genome Sequencing Center for Infectious Disease"/>
            <person name="Wu L."/>
            <person name="Ma J."/>
        </authorList>
    </citation>
    <scope>NUCLEOTIDE SEQUENCE [LARGE SCALE GENOMIC DNA]</scope>
    <source>
        <strain evidence="4">CCUG 39402</strain>
    </source>
</reference>
<evidence type="ECO:0000313" key="3">
    <source>
        <dbReference type="EMBL" id="MFC6280185.1"/>
    </source>
</evidence>
<dbReference type="GO" id="GO:0016787">
    <property type="term" value="F:hydrolase activity"/>
    <property type="evidence" value="ECO:0007669"/>
    <property type="project" value="UniProtKB-KW"/>
</dbReference>
<accession>A0ABW1TSH3</accession>
<evidence type="ECO:0000256" key="1">
    <source>
        <dbReference type="ARBA" id="ARBA00022801"/>
    </source>
</evidence>
<dbReference type="InterPro" id="IPR050300">
    <property type="entry name" value="GDXG_lipolytic_enzyme"/>
</dbReference>
<dbReference type="PANTHER" id="PTHR48081">
    <property type="entry name" value="AB HYDROLASE SUPERFAMILY PROTEIN C4A8.06C"/>
    <property type="match status" value="1"/>
</dbReference>
<proteinExistence type="predicted"/>
<dbReference type="SUPFAM" id="SSF53474">
    <property type="entry name" value="alpha/beta-Hydrolases"/>
    <property type="match status" value="1"/>
</dbReference>
<evidence type="ECO:0000259" key="2">
    <source>
        <dbReference type="Pfam" id="PF20434"/>
    </source>
</evidence>